<feature type="compositionally biased region" description="Pro residues" evidence="1">
    <location>
        <begin position="80"/>
        <end position="90"/>
    </location>
</feature>
<evidence type="ECO:0000313" key="4">
    <source>
        <dbReference type="EMBL" id="GAA3828908.1"/>
    </source>
</evidence>
<keyword evidence="2" id="KW-0812">Transmembrane</keyword>
<feature type="transmembrane region" description="Helical" evidence="2">
    <location>
        <begin position="122"/>
        <end position="145"/>
    </location>
</feature>
<keyword evidence="2" id="KW-1133">Transmembrane helix</keyword>
<feature type="transmembrane region" description="Helical" evidence="2">
    <location>
        <begin position="472"/>
        <end position="502"/>
    </location>
</feature>
<keyword evidence="2" id="KW-0472">Membrane</keyword>
<evidence type="ECO:0000313" key="5">
    <source>
        <dbReference type="Proteomes" id="UP001501821"/>
    </source>
</evidence>
<dbReference type="Proteomes" id="UP001501821">
    <property type="component" value="Unassembled WGS sequence"/>
</dbReference>
<gene>
    <name evidence="4" type="ORF">GCM10022242_32850</name>
</gene>
<feature type="transmembrane region" description="Helical" evidence="2">
    <location>
        <begin position="222"/>
        <end position="240"/>
    </location>
</feature>
<comment type="caution">
    <text evidence="4">The sequence shown here is derived from an EMBL/GenBank/DDBJ whole genome shotgun (WGS) entry which is preliminary data.</text>
</comment>
<feature type="transmembrane region" description="Helical" evidence="2">
    <location>
        <begin position="441"/>
        <end position="460"/>
    </location>
</feature>
<reference evidence="5" key="1">
    <citation type="journal article" date="2019" name="Int. J. Syst. Evol. Microbiol.">
        <title>The Global Catalogue of Microorganisms (GCM) 10K type strain sequencing project: providing services to taxonomists for standard genome sequencing and annotation.</title>
        <authorList>
            <consortium name="The Broad Institute Genomics Platform"/>
            <consortium name="The Broad Institute Genome Sequencing Center for Infectious Disease"/>
            <person name="Wu L."/>
            <person name="Ma J."/>
        </authorList>
    </citation>
    <scope>NUCLEOTIDE SEQUENCE [LARGE SCALE GENOMIC DNA]</scope>
    <source>
        <strain evidence="5">JCM 16953</strain>
    </source>
</reference>
<feature type="transmembrane region" description="Helical" evidence="2">
    <location>
        <begin position="409"/>
        <end position="429"/>
    </location>
</feature>
<accession>A0ABP7IX65</accession>
<feature type="region of interest" description="Disordered" evidence="1">
    <location>
        <begin position="518"/>
        <end position="560"/>
    </location>
</feature>
<evidence type="ECO:0000256" key="1">
    <source>
        <dbReference type="SAM" id="MobiDB-lite"/>
    </source>
</evidence>
<dbReference type="EMBL" id="BAABAH010000013">
    <property type="protein sequence ID" value="GAA3828908.1"/>
    <property type="molecule type" value="Genomic_DNA"/>
</dbReference>
<dbReference type="Pfam" id="PF13240">
    <property type="entry name" value="Zn_Ribbon_1"/>
    <property type="match status" value="1"/>
</dbReference>
<feature type="transmembrane region" description="Helical" evidence="2">
    <location>
        <begin position="325"/>
        <end position="347"/>
    </location>
</feature>
<sequence>MFGAGRGALSRLPSAGEGTGGTPICRYFRLTDRTYAMNRCTNCGAENAEGSHFCGSCGLAFTAPATAPLSGAGPQVSPSSPLPPPPPAAPPAQARPILPPAGEPVGNAMPSIDWRRVLTGNWLGAGLTAVVALGAAAVVSALVAFLSADHFDLKSAIGLTALLTEASFGADVVSGAGAVTTSVGQYPLLATFVALGAAALVFRRVIRAYPDMPSALGDAVRASLILAVLLTLGAVVTNIVEPDLRGYTSDDDSLASAGSLTDYLASSGAKAGLGDFSGKSQTSVAGAIFLGFLLLLMTLVLVAVARRATLDGVWLKVHEWLAAPVAGLAAIAVGLCVAGLVYIAAVLVGHDDARDFTNIVGMIAALPALGMRVVGLGLGAPWGASTDYKKEHEEAMSHIGGFADDHGGLFWISIPVALALAGLAVWTVVRQSADRRAVLRNVLVYLGLLVVAVPLLVRVSNFHLSYGRRKDVATFFLGLGGAQTTALFILASAVIGAVVLLATGGIDVDALRARAGTLQRNPASGPHPGSSVPPPPPPSSQAPPAPPSAPTEPPGTRPRE</sequence>
<organism evidence="4 5">
    <name type="scientific">Nocardioides panacisoli</name>
    <dbReference type="NCBI Taxonomy" id="627624"/>
    <lineage>
        <taxon>Bacteria</taxon>
        <taxon>Bacillati</taxon>
        <taxon>Actinomycetota</taxon>
        <taxon>Actinomycetes</taxon>
        <taxon>Propionibacteriales</taxon>
        <taxon>Nocardioidaceae</taxon>
        <taxon>Nocardioides</taxon>
    </lineage>
</organism>
<protein>
    <recommendedName>
        <fullName evidence="3">Zinc-ribbon domain-containing protein</fullName>
    </recommendedName>
</protein>
<evidence type="ECO:0000256" key="2">
    <source>
        <dbReference type="SAM" id="Phobius"/>
    </source>
</evidence>
<feature type="compositionally biased region" description="Pro residues" evidence="1">
    <location>
        <begin position="531"/>
        <end position="560"/>
    </location>
</feature>
<feature type="region of interest" description="Disordered" evidence="1">
    <location>
        <begin position="70"/>
        <end position="102"/>
    </location>
</feature>
<proteinExistence type="predicted"/>
<feature type="domain" description="Zinc-ribbon" evidence="3">
    <location>
        <begin position="40"/>
        <end position="58"/>
    </location>
</feature>
<feature type="transmembrane region" description="Helical" evidence="2">
    <location>
        <begin position="186"/>
        <end position="202"/>
    </location>
</feature>
<dbReference type="InterPro" id="IPR026870">
    <property type="entry name" value="Zinc_ribbon_dom"/>
</dbReference>
<keyword evidence="5" id="KW-1185">Reference proteome</keyword>
<feature type="transmembrane region" description="Helical" evidence="2">
    <location>
        <begin position="284"/>
        <end position="305"/>
    </location>
</feature>
<evidence type="ECO:0000259" key="3">
    <source>
        <dbReference type="Pfam" id="PF13240"/>
    </source>
</evidence>
<name>A0ABP7IX65_9ACTN</name>